<evidence type="ECO:0000313" key="1">
    <source>
        <dbReference type="EMBL" id="KAK8553922.1"/>
    </source>
</evidence>
<organism evidence="1 2">
    <name type="scientific">Hibiscus sabdariffa</name>
    <name type="common">roselle</name>
    <dbReference type="NCBI Taxonomy" id="183260"/>
    <lineage>
        <taxon>Eukaryota</taxon>
        <taxon>Viridiplantae</taxon>
        <taxon>Streptophyta</taxon>
        <taxon>Embryophyta</taxon>
        <taxon>Tracheophyta</taxon>
        <taxon>Spermatophyta</taxon>
        <taxon>Magnoliopsida</taxon>
        <taxon>eudicotyledons</taxon>
        <taxon>Gunneridae</taxon>
        <taxon>Pentapetalae</taxon>
        <taxon>rosids</taxon>
        <taxon>malvids</taxon>
        <taxon>Malvales</taxon>
        <taxon>Malvaceae</taxon>
        <taxon>Malvoideae</taxon>
        <taxon>Hibiscus</taxon>
    </lineage>
</organism>
<accession>A0ABR2E8V5</accession>
<proteinExistence type="predicted"/>
<name>A0ABR2E8V5_9ROSI</name>
<sequence length="138" mass="14063">MDAGGSTLKDDPVANAFINELFDSEYVDLGIDGSTIDVPVVNDSSNDVDVDVLDAPNGIVDVVPLQVVPSTVLVDSSSVPVATIPTSSVVDSAGVATSQVVAATVAFIAGAIGEPTNPFWLSLMNGSLVANMVLIWCA</sequence>
<comment type="caution">
    <text evidence="1">The sequence shown here is derived from an EMBL/GenBank/DDBJ whole genome shotgun (WGS) entry which is preliminary data.</text>
</comment>
<gene>
    <name evidence="1" type="ORF">V6N12_030901</name>
</gene>
<dbReference type="Proteomes" id="UP001472677">
    <property type="component" value="Unassembled WGS sequence"/>
</dbReference>
<protein>
    <submittedName>
        <fullName evidence="1">Uncharacterized protein</fullName>
    </submittedName>
</protein>
<keyword evidence="2" id="KW-1185">Reference proteome</keyword>
<evidence type="ECO:0000313" key="2">
    <source>
        <dbReference type="Proteomes" id="UP001472677"/>
    </source>
</evidence>
<reference evidence="1 2" key="1">
    <citation type="journal article" date="2024" name="G3 (Bethesda)">
        <title>Genome assembly of Hibiscus sabdariffa L. provides insights into metabolisms of medicinal natural products.</title>
        <authorList>
            <person name="Kim T."/>
        </authorList>
    </citation>
    <scope>NUCLEOTIDE SEQUENCE [LARGE SCALE GENOMIC DNA]</scope>
    <source>
        <strain evidence="1">TK-2024</strain>
        <tissue evidence="1">Old leaves</tissue>
    </source>
</reference>
<dbReference type="EMBL" id="JBBPBM010000019">
    <property type="protein sequence ID" value="KAK8553922.1"/>
    <property type="molecule type" value="Genomic_DNA"/>
</dbReference>